<dbReference type="Gene3D" id="3.50.50.60">
    <property type="entry name" value="FAD/NAD(P)-binding domain"/>
    <property type="match status" value="1"/>
</dbReference>
<organism evidence="3 4">
    <name type="scientific">Rhodococcus rhodnii</name>
    <dbReference type="NCBI Taxonomy" id="38312"/>
    <lineage>
        <taxon>Bacteria</taxon>
        <taxon>Bacillati</taxon>
        <taxon>Actinomycetota</taxon>
        <taxon>Actinomycetes</taxon>
        <taxon>Mycobacteriales</taxon>
        <taxon>Nocardiaceae</taxon>
        <taxon>Rhodococcus</taxon>
    </lineage>
</organism>
<dbReference type="GO" id="GO:0004497">
    <property type="term" value="F:monooxygenase activity"/>
    <property type="evidence" value="ECO:0007669"/>
    <property type="project" value="TreeGrafter"/>
</dbReference>
<dbReference type="PANTHER" id="PTHR43539:SF91">
    <property type="entry name" value="FAD-DEPENDENT URATE HYDROXYLASE"/>
    <property type="match status" value="1"/>
</dbReference>
<protein>
    <submittedName>
        <fullName evidence="3">NAD(P)/FAD-dependent oxidoreductase</fullName>
    </submittedName>
</protein>
<proteinExistence type="predicted"/>
<feature type="region of interest" description="Disordered" evidence="2">
    <location>
        <begin position="470"/>
        <end position="508"/>
    </location>
</feature>
<feature type="compositionally biased region" description="Basic and acidic residues" evidence="2">
    <location>
        <begin position="485"/>
        <end position="498"/>
    </location>
</feature>
<sequence>MTAPTGLAALNERVRRDLETTGNSPRWWVPQTPGTDYEVLIVGGGHAGLSAAFALQRERIPRVLVVDRNPRTQAGPWRSYARMHTLRSPKWMRGIELDVPSLSVRSWFEAKYGAQAWESITFVPRLDWAEYLDWYREVADLPVQCDTEVTGVHRPTDPDGPFTVDLATDGRTETVTARRVIFAPGLDGAGATSVPDFVSALPRELWAHSADDIDFGALAGKSVGVLGAGASGWDNAACALEAGAADVTVFARRESVPTQNPLRWMEFAGFQNHFYDWSDEQKFAFTMYSGGLPQPPTQLGVWRCRDFDNFTLELGAPFTAVEALPDGRLRITTPKGTHDVDFLVAATGYVTDLRRRPELAEFVDDIALWEDRHAPAKGTGVGPCPYLGGGFEFTPKDEAAAPWISRLFHLSVGARASMGVAGHQLSGITAGLGRLASTISRGAFLEHADEFVADFRRFESTEVHTFDRYDPSRDAVRPDTASHATEADVARSAADDHPASLLTEGTVR</sequence>
<dbReference type="Proteomes" id="UP000471120">
    <property type="component" value="Unassembled WGS sequence"/>
</dbReference>
<evidence type="ECO:0000313" key="3">
    <source>
        <dbReference type="EMBL" id="TXG88998.1"/>
    </source>
</evidence>
<comment type="caution">
    <text evidence="3">The sequence shown here is derived from an EMBL/GenBank/DDBJ whole genome shotgun (WGS) entry which is preliminary data.</text>
</comment>
<name>A0A6P2CDM9_9NOCA</name>
<dbReference type="InterPro" id="IPR050982">
    <property type="entry name" value="Auxin_biosynth/cation_transpt"/>
</dbReference>
<dbReference type="RefSeq" id="WP_010836866.1">
    <property type="nucleotide sequence ID" value="NZ_QRCM01000001.1"/>
</dbReference>
<reference evidence="3 4" key="1">
    <citation type="submission" date="2018-07" db="EMBL/GenBank/DDBJ databases">
        <title>Genome sequence of Rhodococcus rhodnii ATCC 35071 from Rhodnius prolixus.</title>
        <authorList>
            <person name="Patel V."/>
            <person name="Vogel K.J."/>
        </authorList>
    </citation>
    <scope>NUCLEOTIDE SEQUENCE [LARGE SCALE GENOMIC DNA]</scope>
    <source>
        <strain evidence="3 4">ATCC 35071</strain>
    </source>
</reference>
<dbReference type="InterPro" id="IPR036188">
    <property type="entry name" value="FAD/NAD-bd_sf"/>
</dbReference>
<accession>A0A6P2CDM9</accession>
<evidence type="ECO:0000256" key="1">
    <source>
        <dbReference type="ARBA" id="ARBA00023002"/>
    </source>
</evidence>
<gene>
    <name evidence="3" type="ORF">DW322_00525</name>
</gene>
<keyword evidence="1" id="KW-0560">Oxidoreductase</keyword>
<dbReference type="EMBL" id="QRCM01000001">
    <property type="protein sequence ID" value="TXG88998.1"/>
    <property type="molecule type" value="Genomic_DNA"/>
</dbReference>
<dbReference type="SUPFAM" id="SSF51905">
    <property type="entry name" value="FAD/NAD(P)-binding domain"/>
    <property type="match status" value="2"/>
</dbReference>
<dbReference type="Pfam" id="PF13738">
    <property type="entry name" value="Pyr_redox_3"/>
    <property type="match status" value="1"/>
</dbReference>
<dbReference type="AlphaFoldDB" id="A0A6P2CDM9"/>
<dbReference type="PANTHER" id="PTHR43539">
    <property type="entry name" value="FLAVIN-BINDING MONOOXYGENASE-LIKE PROTEIN (AFU_ORTHOLOGUE AFUA_4G09220)"/>
    <property type="match status" value="1"/>
</dbReference>
<evidence type="ECO:0000256" key="2">
    <source>
        <dbReference type="SAM" id="MobiDB-lite"/>
    </source>
</evidence>
<dbReference type="GO" id="GO:0050660">
    <property type="term" value="F:flavin adenine dinucleotide binding"/>
    <property type="evidence" value="ECO:0007669"/>
    <property type="project" value="TreeGrafter"/>
</dbReference>
<evidence type="ECO:0000313" key="4">
    <source>
        <dbReference type="Proteomes" id="UP000471120"/>
    </source>
</evidence>